<organism evidence="1 2">
    <name type="scientific">Trifolium pratense</name>
    <name type="common">Red clover</name>
    <dbReference type="NCBI Taxonomy" id="57577"/>
    <lineage>
        <taxon>Eukaryota</taxon>
        <taxon>Viridiplantae</taxon>
        <taxon>Streptophyta</taxon>
        <taxon>Embryophyta</taxon>
        <taxon>Tracheophyta</taxon>
        <taxon>Spermatophyta</taxon>
        <taxon>Magnoliopsida</taxon>
        <taxon>eudicotyledons</taxon>
        <taxon>Gunneridae</taxon>
        <taxon>Pentapetalae</taxon>
        <taxon>rosids</taxon>
        <taxon>fabids</taxon>
        <taxon>Fabales</taxon>
        <taxon>Fabaceae</taxon>
        <taxon>Papilionoideae</taxon>
        <taxon>50 kb inversion clade</taxon>
        <taxon>NPAAA clade</taxon>
        <taxon>Hologalegina</taxon>
        <taxon>IRL clade</taxon>
        <taxon>Trifolieae</taxon>
        <taxon>Trifolium</taxon>
    </lineage>
</organism>
<protein>
    <submittedName>
        <fullName evidence="1">Uncharacterized protein</fullName>
    </submittedName>
</protein>
<accession>A0ACB0JU18</accession>
<gene>
    <name evidence="1" type="ORF">MILVUS5_LOCUS16915</name>
</gene>
<dbReference type="Proteomes" id="UP001177021">
    <property type="component" value="Unassembled WGS sequence"/>
</dbReference>
<proteinExistence type="predicted"/>
<comment type="caution">
    <text evidence="1">The sequence shown here is derived from an EMBL/GenBank/DDBJ whole genome shotgun (WGS) entry which is preliminary data.</text>
</comment>
<sequence>MSNSDSPVEDDPSLQEEEDDDDEEEEEIEQVEEEEEEDQEEEEQVEEEEEEVEEEEEEEEEVEEEEEEVETVEVEEEEEEEEDEEEEAIEMEEDEEQETVVEDKDEVLDSMPVQHRKEEEEELQQEEEEEGKEKEEAIVMEEEEEQETVVEEKDKDKDEVPDSLPNADKHSKEIVKVEEEEKEAIKTEEEEEQETAIEEEEPETAVEEKDKDKDEVPDSLPDADKYSKDSSQHMELDEKEDNLGSVSSVPENPEVIRPEHDMDGNDAMLKASVPSHEELTLKKEEFPLKQEVSSPPKPSENLIPAEDGKNQGLNVDVENSGHLQRKIFEGCSEPDCNTKVSLSDVKDMDFRATKSSSDTGKDAVTGVTPRGNFVEDADGGQNSQEKIMQSETEPRVDVKQKQSRIRSLSPSAAIKDGNKRPAITCAFFAQGWCIRGSSCSFLHIKDSVNNTDQGVEGDLVTAHQKRELKLEKGVKENVDRSRTNEGEASPSWHSSREKEKFPMRDSLFPENRSAFNTSNNYFGSNLSSFSSREEGMAAIRNHHMYRGYTSREDFSSSLGASALDSQKLLNSEKEYHTHKSSFSSDWEDLHRVGSSRVPPHANGYKLKTGSHDWEPSVPFRPSFFITSMNVSSPGDLYDPLRDSVEIPNIGDGSLKAFLIRGSSIQASSQVRTYDDSAAGGKHMSDLNDEKSSVSSHNKIYENEPNRSSVPRGNDSLATKTEITSGTCANYHNGNIGVGRHAFGAEDRTETVKKRTEPDAMHHGDGSEHRKKKVAKDNKIQEMEVDFPTDSSVHKETKALKFFRPTLVDLVKELLKPFWHEGRVSKDAHVLIVKKSVDKVISTLEPHQIPTTEDTAKQYVSSCRQKIAKLVQGYVNKYSKP</sequence>
<reference evidence="1" key="1">
    <citation type="submission" date="2023-10" db="EMBL/GenBank/DDBJ databases">
        <authorList>
            <person name="Rodriguez Cubillos JULIANA M."/>
            <person name="De Vega J."/>
        </authorList>
    </citation>
    <scope>NUCLEOTIDE SEQUENCE</scope>
</reference>
<dbReference type="EMBL" id="CASHSV030000109">
    <property type="protein sequence ID" value="CAJ2648604.1"/>
    <property type="molecule type" value="Genomic_DNA"/>
</dbReference>
<evidence type="ECO:0000313" key="1">
    <source>
        <dbReference type="EMBL" id="CAJ2648604.1"/>
    </source>
</evidence>
<name>A0ACB0JU18_TRIPR</name>
<keyword evidence="2" id="KW-1185">Reference proteome</keyword>
<evidence type="ECO:0000313" key="2">
    <source>
        <dbReference type="Proteomes" id="UP001177021"/>
    </source>
</evidence>